<reference evidence="2" key="1">
    <citation type="submission" date="2021-05" db="EMBL/GenBank/DDBJ databases">
        <title>The genome of the haptophyte Pavlova lutheri (Diacronema luteri, Pavlovales) - a model for lipid biosynthesis in eukaryotic algae.</title>
        <authorList>
            <person name="Hulatt C.J."/>
            <person name="Posewitz M.C."/>
        </authorList>
    </citation>
    <scope>NUCLEOTIDE SEQUENCE</scope>
    <source>
        <strain evidence="2">NIVA-4/92</strain>
    </source>
</reference>
<dbReference type="OMA" id="ERELQKX"/>
<proteinExistence type="predicted"/>
<comment type="caution">
    <text evidence="2">The sequence shown here is derived from an EMBL/GenBank/DDBJ whole genome shotgun (WGS) entry which is preliminary data.</text>
</comment>
<dbReference type="InterPro" id="IPR008942">
    <property type="entry name" value="ENTH_VHS"/>
</dbReference>
<feature type="domain" description="CID" evidence="1">
    <location>
        <begin position="7"/>
        <end position="139"/>
    </location>
</feature>
<evidence type="ECO:0000313" key="2">
    <source>
        <dbReference type="EMBL" id="KAG8470930.1"/>
    </source>
</evidence>
<evidence type="ECO:0000259" key="1">
    <source>
        <dbReference type="PROSITE" id="PS51391"/>
    </source>
</evidence>
<name>A0A8J6CI35_DIALT</name>
<organism evidence="2 3">
    <name type="scientific">Diacronema lutheri</name>
    <name type="common">Unicellular marine alga</name>
    <name type="synonym">Monochrysis lutheri</name>
    <dbReference type="NCBI Taxonomy" id="2081491"/>
    <lineage>
        <taxon>Eukaryota</taxon>
        <taxon>Haptista</taxon>
        <taxon>Haptophyta</taxon>
        <taxon>Pavlovophyceae</taxon>
        <taxon>Pavlovales</taxon>
        <taxon>Pavlovaceae</taxon>
        <taxon>Diacronema</taxon>
    </lineage>
</organism>
<dbReference type="GO" id="GO:0000993">
    <property type="term" value="F:RNA polymerase II complex binding"/>
    <property type="evidence" value="ECO:0007669"/>
    <property type="project" value="TreeGrafter"/>
</dbReference>
<dbReference type="SUPFAM" id="SSF48464">
    <property type="entry name" value="ENTH/VHS domain"/>
    <property type="match status" value="1"/>
</dbReference>
<dbReference type="AlphaFoldDB" id="A0A8J6CI35"/>
<dbReference type="Gene3D" id="6.10.250.2560">
    <property type="match status" value="1"/>
</dbReference>
<dbReference type="InterPro" id="IPR006569">
    <property type="entry name" value="CID_dom"/>
</dbReference>
<keyword evidence="3" id="KW-1185">Reference proteome</keyword>
<dbReference type="InterPro" id="IPR032337">
    <property type="entry name" value="RPRD1A/B_C"/>
</dbReference>
<dbReference type="PANTHER" id="PTHR12460">
    <property type="entry name" value="CYCLIN-DEPENDENT KINASE INHIBITOR-RELATED PROTEIN"/>
    <property type="match status" value="1"/>
</dbReference>
<dbReference type="Pfam" id="PF04818">
    <property type="entry name" value="CID"/>
    <property type="match status" value="1"/>
</dbReference>
<dbReference type="EMBL" id="JAGTXO010000001">
    <property type="protein sequence ID" value="KAG8470930.1"/>
    <property type="molecule type" value="Genomic_DNA"/>
</dbReference>
<dbReference type="PANTHER" id="PTHR12460:SF0">
    <property type="entry name" value="CID DOMAIN-CONTAINING PROTEIN-RELATED"/>
    <property type="match status" value="1"/>
</dbReference>
<protein>
    <recommendedName>
        <fullName evidence="1">CID domain-containing protein</fullName>
    </recommendedName>
</protein>
<dbReference type="Pfam" id="PF16566">
    <property type="entry name" value="CREPT"/>
    <property type="match status" value="1"/>
</dbReference>
<sequence>MAGAEGATDDFAESFAAKLEALNETQQSINGLSTWLRFHHKRSQQAAQIWATAATQAPASRHVLFVYLLNDVLQTSRRRLPTLCDHFSAKMEQVLPTLFKAASPLVREKITRVINVWDERGVLAAPEVARLRAIMSGGGGRAAPPAPAASAVFATAPLAKPAGSEAASLGSCLEALQSSDVLDRALASQTDSNLTQVLRNEAVEDPSQLSVALGRVDAAHALVVENTGALRAELEDRKRLILLLCKAVEQQDEICKQIASAVQEGDATLARVVETRTRLDNMQSQLDDIAGMAAE</sequence>
<gene>
    <name evidence="2" type="ORF">KFE25_009351</name>
</gene>
<dbReference type="Gene3D" id="1.25.40.90">
    <property type="match status" value="1"/>
</dbReference>
<accession>A0A8J6CI35</accession>
<dbReference type="GO" id="GO:0031124">
    <property type="term" value="P:mRNA 3'-end processing"/>
    <property type="evidence" value="ECO:0007669"/>
    <property type="project" value="TreeGrafter"/>
</dbReference>
<dbReference type="Proteomes" id="UP000751190">
    <property type="component" value="Unassembled WGS sequence"/>
</dbReference>
<dbReference type="PROSITE" id="PS51391">
    <property type="entry name" value="CID"/>
    <property type="match status" value="1"/>
</dbReference>
<dbReference type="OrthoDB" id="10069473at2759"/>
<dbReference type="SMART" id="SM00582">
    <property type="entry name" value="RPR"/>
    <property type="match status" value="1"/>
</dbReference>
<evidence type="ECO:0000313" key="3">
    <source>
        <dbReference type="Proteomes" id="UP000751190"/>
    </source>
</evidence>